<sequence>MARRGAPAAAAALDAAGWKAGADGVRAKDGRKLALRLLYYTTRGAGVQAAAEYLAAAWKKAGVDVTLNGVIDTKMSESLSTAQDWDVVWLPIGVTLPSQLVGFLSGPGAPKGGNFAHLANARYDKLVAEAALKPGAEGCKLWLEAESALFENADLVPVVENTVLIAARNATFDMPADLFSPTSIRMTGAS</sequence>
<gene>
    <name evidence="6" type="ORF">GCM10010517_35290</name>
</gene>
<evidence type="ECO:0000259" key="5">
    <source>
        <dbReference type="Pfam" id="PF00496"/>
    </source>
</evidence>
<dbReference type="EMBL" id="BAAAVI010000023">
    <property type="protein sequence ID" value="GAA2874583.1"/>
    <property type="molecule type" value="Genomic_DNA"/>
</dbReference>
<proteinExistence type="inferred from homology"/>
<keyword evidence="7" id="KW-1185">Reference proteome</keyword>
<reference evidence="6 7" key="1">
    <citation type="journal article" date="2019" name="Int. J. Syst. Evol. Microbiol.">
        <title>The Global Catalogue of Microorganisms (GCM) 10K type strain sequencing project: providing services to taxonomists for standard genome sequencing and annotation.</title>
        <authorList>
            <consortium name="The Broad Institute Genomics Platform"/>
            <consortium name="The Broad Institute Genome Sequencing Center for Infectious Disease"/>
            <person name="Wu L."/>
            <person name="Ma J."/>
        </authorList>
    </citation>
    <scope>NUCLEOTIDE SEQUENCE [LARGE SCALE GENOMIC DNA]</scope>
    <source>
        <strain evidence="6 7">JCM 6242</strain>
    </source>
</reference>
<keyword evidence="3" id="KW-0813">Transport</keyword>
<comment type="similarity">
    <text evidence="2">Belongs to the bacterial solute-binding protein 5 family.</text>
</comment>
<name>A0ABN3W0M9_9ACTN</name>
<dbReference type="RefSeq" id="WP_344972597.1">
    <property type="nucleotide sequence ID" value="NZ_BAAAVI010000023.1"/>
</dbReference>
<evidence type="ECO:0000313" key="6">
    <source>
        <dbReference type="EMBL" id="GAA2874583.1"/>
    </source>
</evidence>
<evidence type="ECO:0000256" key="1">
    <source>
        <dbReference type="ARBA" id="ARBA00004196"/>
    </source>
</evidence>
<dbReference type="Pfam" id="PF00496">
    <property type="entry name" value="SBP_bac_5"/>
    <property type="match status" value="1"/>
</dbReference>
<dbReference type="PANTHER" id="PTHR30290:SF10">
    <property type="entry name" value="PERIPLASMIC OLIGOPEPTIDE-BINDING PROTEIN-RELATED"/>
    <property type="match status" value="1"/>
</dbReference>
<dbReference type="Gene3D" id="3.10.105.10">
    <property type="entry name" value="Dipeptide-binding Protein, Domain 3"/>
    <property type="match status" value="1"/>
</dbReference>
<evidence type="ECO:0000313" key="7">
    <source>
        <dbReference type="Proteomes" id="UP001500831"/>
    </source>
</evidence>
<evidence type="ECO:0000256" key="4">
    <source>
        <dbReference type="ARBA" id="ARBA00022729"/>
    </source>
</evidence>
<keyword evidence="4" id="KW-0732">Signal</keyword>
<evidence type="ECO:0000256" key="2">
    <source>
        <dbReference type="ARBA" id="ARBA00005695"/>
    </source>
</evidence>
<protein>
    <recommendedName>
        <fullName evidence="5">Solute-binding protein family 5 domain-containing protein</fullName>
    </recommendedName>
</protein>
<comment type="subcellular location">
    <subcellularLocation>
        <location evidence="1">Cell envelope</location>
    </subcellularLocation>
</comment>
<evidence type="ECO:0000256" key="3">
    <source>
        <dbReference type="ARBA" id="ARBA00022448"/>
    </source>
</evidence>
<dbReference type="InterPro" id="IPR000914">
    <property type="entry name" value="SBP_5_dom"/>
</dbReference>
<dbReference type="PANTHER" id="PTHR30290">
    <property type="entry name" value="PERIPLASMIC BINDING COMPONENT OF ABC TRANSPORTER"/>
    <property type="match status" value="1"/>
</dbReference>
<dbReference type="SUPFAM" id="SSF53850">
    <property type="entry name" value="Periplasmic binding protein-like II"/>
    <property type="match status" value="1"/>
</dbReference>
<dbReference type="InterPro" id="IPR039424">
    <property type="entry name" value="SBP_5"/>
</dbReference>
<feature type="domain" description="Solute-binding protein family 5" evidence="5">
    <location>
        <begin position="8"/>
        <end position="95"/>
    </location>
</feature>
<organism evidence="6 7">
    <name type="scientific">Streptosporangium fragile</name>
    <dbReference type="NCBI Taxonomy" id="46186"/>
    <lineage>
        <taxon>Bacteria</taxon>
        <taxon>Bacillati</taxon>
        <taxon>Actinomycetota</taxon>
        <taxon>Actinomycetes</taxon>
        <taxon>Streptosporangiales</taxon>
        <taxon>Streptosporangiaceae</taxon>
        <taxon>Streptosporangium</taxon>
    </lineage>
</organism>
<accession>A0ABN3W0M9</accession>
<comment type="caution">
    <text evidence="6">The sequence shown here is derived from an EMBL/GenBank/DDBJ whole genome shotgun (WGS) entry which is preliminary data.</text>
</comment>
<dbReference type="Proteomes" id="UP001500831">
    <property type="component" value="Unassembled WGS sequence"/>
</dbReference>